<dbReference type="AlphaFoldDB" id="A0A2H0V1X1"/>
<feature type="transmembrane region" description="Helical" evidence="5">
    <location>
        <begin position="517"/>
        <end position="533"/>
    </location>
</feature>
<dbReference type="Pfam" id="PF04932">
    <property type="entry name" value="Wzy_C"/>
    <property type="match status" value="1"/>
</dbReference>
<name>A0A2H0V1X1_9BACT</name>
<evidence type="ECO:0000256" key="3">
    <source>
        <dbReference type="ARBA" id="ARBA00022989"/>
    </source>
</evidence>
<feature type="transmembrane region" description="Helical" evidence="5">
    <location>
        <begin position="453"/>
        <end position="477"/>
    </location>
</feature>
<dbReference type="InterPro" id="IPR007016">
    <property type="entry name" value="O-antigen_ligase-rel_domated"/>
</dbReference>
<evidence type="ECO:0000259" key="6">
    <source>
        <dbReference type="Pfam" id="PF04932"/>
    </source>
</evidence>
<feature type="transmembrane region" description="Helical" evidence="5">
    <location>
        <begin position="149"/>
        <end position="169"/>
    </location>
</feature>
<proteinExistence type="predicted"/>
<dbReference type="Proteomes" id="UP000228626">
    <property type="component" value="Unassembled WGS sequence"/>
</dbReference>
<comment type="subcellular location">
    <subcellularLocation>
        <location evidence="1">Membrane</location>
        <topology evidence="1">Multi-pass membrane protein</topology>
    </subcellularLocation>
</comment>
<feature type="transmembrane region" description="Helical" evidence="5">
    <location>
        <begin position="7"/>
        <end position="25"/>
    </location>
</feature>
<organism evidence="7 8">
    <name type="scientific">Candidatus Falkowbacteria bacterium CG10_big_fil_rev_8_21_14_0_10_43_10</name>
    <dbReference type="NCBI Taxonomy" id="1974567"/>
    <lineage>
        <taxon>Bacteria</taxon>
        <taxon>Candidatus Falkowiibacteriota</taxon>
    </lineage>
</organism>
<evidence type="ECO:0000313" key="8">
    <source>
        <dbReference type="Proteomes" id="UP000228626"/>
    </source>
</evidence>
<accession>A0A2H0V1X1</accession>
<feature type="transmembrane region" description="Helical" evidence="5">
    <location>
        <begin position="489"/>
        <end position="511"/>
    </location>
</feature>
<feature type="domain" description="O-antigen ligase-related" evidence="6">
    <location>
        <begin position="302"/>
        <end position="466"/>
    </location>
</feature>
<evidence type="ECO:0000256" key="4">
    <source>
        <dbReference type="ARBA" id="ARBA00023136"/>
    </source>
</evidence>
<evidence type="ECO:0000256" key="5">
    <source>
        <dbReference type="SAM" id="Phobius"/>
    </source>
</evidence>
<comment type="caution">
    <text evidence="7">The sequence shown here is derived from an EMBL/GenBank/DDBJ whole genome shotgun (WGS) entry which is preliminary data.</text>
</comment>
<feature type="transmembrane region" description="Helical" evidence="5">
    <location>
        <begin position="211"/>
        <end position="233"/>
    </location>
</feature>
<evidence type="ECO:0000313" key="7">
    <source>
        <dbReference type="EMBL" id="PIR93048.1"/>
    </source>
</evidence>
<reference evidence="8" key="1">
    <citation type="submission" date="2017-09" db="EMBL/GenBank/DDBJ databases">
        <title>Depth-based differentiation of microbial function through sediment-hosted aquifers and enrichment of novel symbionts in the deep terrestrial subsurface.</title>
        <authorList>
            <person name="Probst A.J."/>
            <person name="Ladd B."/>
            <person name="Jarett J.K."/>
            <person name="Geller-Mcgrath D.E."/>
            <person name="Sieber C.M.K."/>
            <person name="Emerson J.B."/>
            <person name="Anantharaman K."/>
            <person name="Thomas B.C."/>
            <person name="Malmstrom R."/>
            <person name="Stieglmeier M."/>
            <person name="Klingl A."/>
            <person name="Woyke T."/>
            <person name="Ryan C.M."/>
            <person name="Banfield J.F."/>
        </authorList>
    </citation>
    <scope>NUCLEOTIDE SEQUENCE [LARGE SCALE GENOMIC DNA]</scope>
</reference>
<keyword evidence="2 5" id="KW-0812">Transmembrane</keyword>
<feature type="transmembrane region" description="Helical" evidence="5">
    <location>
        <begin position="346"/>
        <end position="367"/>
    </location>
</feature>
<dbReference type="InterPro" id="IPR051533">
    <property type="entry name" value="WaaL-like"/>
</dbReference>
<dbReference type="PANTHER" id="PTHR37422:SF17">
    <property type="entry name" value="O-ANTIGEN LIGASE"/>
    <property type="match status" value="1"/>
</dbReference>
<feature type="transmembrane region" description="Helical" evidence="5">
    <location>
        <begin position="321"/>
        <end position="339"/>
    </location>
</feature>
<dbReference type="GO" id="GO:0016020">
    <property type="term" value="C:membrane"/>
    <property type="evidence" value="ECO:0007669"/>
    <property type="project" value="UniProtKB-SubCell"/>
</dbReference>
<evidence type="ECO:0000256" key="2">
    <source>
        <dbReference type="ARBA" id="ARBA00022692"/>
    </source>
</evidence>
<feature type="transmembrane region" description="Helical" evidence="5">
    <location>
        <begin position="297"/>
        <end position="315"/>
    </location>
</feature>
<sequence length="537" mass="61706">MLKQLRLYFLLIFLVEAFSFAGFYYPQLREVAFFTILAVTLLLTVHKLEYGLLILLAELFIGSKGYLFFYEYEGTQFSLRIGLFLVVMSAWLGKVLLKWASTKSGFDINEEVDKYILKSKKVFEDFGDFKNFSDNVKKKFEGIRQKNNLNIFYLVLFIFLGWGVINGYLRHNNLSDIFFDFNGWIYFGILFPVLYVFQNSENRSEQFLRDLFIVFSAAIVWLVAKTLFLVYGFSHNLLPVVYEVYRWVRVTGVGEITGTESGFTRVFFQSHIYVLIGFFIFLSLLMFYKLERKKKELLYCSIALLLCVSTILISFSRSFWVGLFIGLLFYYFILIIFFYKEWRAILWQIGTLITAGVLSVGLIYGVIKFPYPNPNANFSASLISERASTLGDAAGSSRWNLLPVLLSEIKKAPLQGEGFGATVTYVTEDPRVLEQNPSGEYTTYAFEWGWLDIWLKLGLLGLVAYLVLLGVIAVNGIKNIKYKIFNIKYLDALFSIALLSGLVMIIVTSIFSPYLNHPLGIGYVVLVSAILINKRRV</sequence>
<feature type="transmembrane region" description="Helical" evidence="5">
    <location>
        <begin position="181"/>
        <end position="199"/>
    </location>
</feature>
<gene>
    <name evidence="7" type="ORF">COT99_02860</name>
</gene>
<protein>
    <recommendedName>
        <fullName evidence="6">O-antigen ligase-related domain-containing protein</fullName>
    </recommendedName>
</protein>
<keyword evidence="4 5" id="KW-0472">Membrane</keyword>
<keyword evidence="3 5" id="KW-1133">Transmembrane helix</keyword>
<feature type="transmembrane region" description="Helical" evidence="5">
    <location>
        <begin position="53"/>
        <end position="71"/>
    </location>
</feature>
<evidence type="ECO:0000256" key="1">
    <source>
        <dbReference type="ARBA" id="ARBA00004141"/>
    </source>
</evidence>
<dbReference type="EMBL" id="PFAR01000035">
    <property type="protein sequence ID" value="PIR93048.1"/>
    <property type="molecule type" value="Genomic_DNA"/>
</dbReference>
<dbReference type="PANTHER" id="PTHR37422">
    <property type="entry name" value="TEICHURONIC ACID BIOSYNTHESIS PROTEIN TUAE"/>
    <property type="match status" value="1"/>
</dbReference>
<feature type="transmembrane region" description="Helical" evidence="5">
    <location>
        <begin position="272"/>
        <end position="290"/>
    </location>
</feature>